<feature type="transmembrane region" description="Helical" evidence="2">
    <location>
        <begin position="226"/>
        <end position="247"/>
    </location>
</feature>
<feature type="region of interest" description="Disordered" evidence="1">
    <location>
        <begin position="292"/>
        <end position="404"/>
    </location>
</feature>
<dbReference type="SUPFAM" id="SSF49265">
    <property type="entry name" value="Fibronectin type III"/>
    <property type="match status" value="2"/>
</dbReference>
<feature type="signal peptide" evidence="3">
    <location>
        <begin position="1"/>
        <end position="16"/>
    </location>
</feature>
<dbReference type="GO" id="GO:0004896">
    <property type="term" value="F:cytokine receptor activity"/>
    <property type="evidence" value="ECO:0007669"/>
    <property type="project" value="TreeGrafter"/>
</dbReference>
<feature type="domain" description="Interferon/interleukin receptor" evidence="5">
    <location>
        <begin position="122"/>
        <end position="218"/>
    </location>
</feature>
<dbReference type="Gene3D" id="2.60.40.10">
    <property type="entry name" value="Immunoglobulins"/>
    <property type="match status" value="1"/>
</dbReference>
<feature type="compositionally biased region" description="Acidic residues" evidence="1">
    <location>
        <begin position="454"/>
        <end position="468"/>
    </location>
</feature>
<dbReference type="PANTHER" id="PTHR20859">
    <property type="entry name" value="INTERFERON/INTERLEUKIN RECEPTOR"/>
    <property type="match status" value="1"/>
</dbReference>
<feature type="compositionally biased region" description="Polar residues" evidence="1">
    <location>
        <begin position="385"/>
        <end position="395"/>
    </location>
</feature>
<keyword evidence="3" id="KW-0732">Signal</keyword>
<dbReference type="EMBL" id="JAUZQC010000013">
    <property type="protein sequence ID" value="KAK5861502.1"/>
    <property type="molecule type" value="Genomic_DNA"/>
</dbReference>
<sequence length="474" mass="51382">MTALLWMLALLPHVLAAMIKFPPPVNITLTSSHFEHVLRWEPGPGTPTGVYYHVTIITQTGTGWVLVPGCEHVQYPLVCNLTEAFFDRKQVYYTKLSALLDSKPEALAVVTQPAFQPIKETALDLPLLTVTPCGKDLCVDHRPTVEHLRASYDSLYYTLRVTSNNADKAQFFVDTQSLGRVILKDLASGRQYCVSIRIFDRKVPRESNYSQPVCASTPAHSTPDPWISASLCFLVMCVLVVLALLIYTGSICLSRRPLPPVLTSIHHTEEELAVPSCNSSLSSLLNLELAAPPSGRKSSSHSSDESDEEESVTEKPGWSRGGGYQLRGGTNPLSSSSSSSSSECAPLSPQQLPEQTSVHSIPQPDPSPPAETCTSAGLQPAPASPTDTHCSTTGTKVEGEGGSQEVNFFTLTFGSLGEEGGGKSHFDTVEVGSEGESQTVDTQEVAIQTVSCSGDEEKEEEEEEEEEYSGYMRR</sequence>
<reference evidence="6 7" key="2">
    <citation type="journal article" date="2023" name="Mol. Biol. Evol.">
        <title>Genomics of Secondarily Temperate Adaptation in the Only Non-Antarctic Icefish.</title>
        <authorList>
            <person name="Rivera-Colon A.G."/>
            <person name="Rayamajhi N."/>
            <person name="Minhas B.F."/>
            <person name="Madrigal G."/>
            <person name="Bilyk K.T."/>
            <person name="Yoon V."/>
            <person name="Hune M."/>
            <person name="Gregory S."/>
            <person name="Cheng C.H.C."/>
            <person name="Catchen J.M."/>
        </authorList>
    </citation>
    <scope>NUCLEOTIDE SEQUENCE [LARGE SCALE GENOMIC DNA]</scope>
    <source>
        <strain evidence="6">JMC-PN-2008</strain>
    </source>
</reference>
<keyword evidence="2" id="KW-0472">Membrane</keyword>
<proteinExistence type="predicted"/>
<dbReference type="Proteomes" id="UP001346869">
    <property type="component" value="Unassembled WGS sequence"/>
</dbReference>
<name>A0AAN7XIE6_ELEMC</name>
<feature type="region of interest" description="Disordered" evidence="1">
    <location>
        <begin position="451"/>
        <end position="474"/>
    </location>
</feature>
<comment type="caution">
    <text evidence="6">The sequence shown here is derived from an EMBL/GenBank/DDBJ whole genome shotgun (WGS) entry which is preliminary data.</text>
</comment>
<evidence type="ECO:0000259" key="5">
    <source>
        <dbReference type="Pfam" id="PF09294"/>
    </source>
</evidence>
<feature type="compositionally biased region" description="Polar residues" evidence="1">
    <location>
        <begin position="348"/>
        <end position="360"/>
    </location>
</feature>
<gene>
    <name evidence="6" type="ORF">PBY51_022893</name>
</gene>
<keyword evidence="7" id="KW-1185">Reference proteome</keyword>
<evidence type="ECO:0000259" key="4">
    <source>
        <dbReference type="Pfam" id="PF01108"/>
    </source>
</evidence>
<dbReference type="PANTHER" id="PTHR20859:SF53">
    <property type="entry name" value="INTERLEUKIN-22 RECEPTOR SUBUNIT ALPHA-1"/>
    <property type="match status" value="1"/>
</dbReference>
<accession>A0AAN7XIE6</accession>
<dbReference type="InterPro" id="IPR003961">
    <property type="entry name" value="FN3_dom"/>
</dbReference>
<evidence type="ECO:0000313" key="7">
    <source>
        <dbReference type="Proteomes" id="UP001346869"/>
    </source>
</evidence>
<dbReference type="Pfam" id="PF01108">
    <property type="entry name" value="Tissue_fac"/>
    <property type="match status" value="1"/>
</dbReference>
<reference evidence="6 7" key="1">
    <citation type="journal article" date="2023" name="Genes (Basel)">
        <title>Chromosome-Level Genome Assembly and Circadian Gene Repertoire of the Patagonia Blennie Eleginops maclovinus-The Closest Ancestral Proxy of Antarctic Cryonotothenioids.</title>
        <authorList>
            <person name="Cheng C.C."/>
            <person name="Rivera-Colon A.G."/>
            <person name="Minhas B.F."/>
            <person name="Wilson L."/>
            <person name="Rayamajhi N."/>
            <person name="Vargas-Chacoff L."/>
            <person name="Catchen J.M."/>
        </authorList>
    </citation>
    <scope>NUCLEOTIDE SEQUENCE [LARGE SCALE GENOMIC DNA]</scope>
    <source>
        <strain evidence="6">JMC-PN-2008</strain>
    </source>
</reference>
<dbReference type="Pfam" id="PF09294">
    <property type="entry name" value="Interfer-bind"/>
    <property type="match status" value="1"/>
</dbReference>
<dbReference type="AlphaFoldDB" id="A0AAN7XIE6"/>
<organism evidence="6 7">
    <name type="scientific">Eleginops maclovinus</name>
    <name type="common">Patagonian blennie</name>
    <name type="synonym">Eleginus maclovinus</name>
    <dbReference type="NCBI Taxonomy" id="56733"/>
    <lineage>
        <taxon>Eukaryota</taxon>
        <taxon>Metazoa</taxon>
        <taxon>Chordata</taxon>
        <taxon>Craniata</taxon>
        <taxon>Vertebrata</taxon>
        <taxon>Euteleostomi</taxon>
        <taxon>Actinopterygii</taxon>
        <taxon>Neopterygii</taxon>
        <taxon>Teleostei</taxon>
        <taxon>Neoteleostei</taxon>
        <taxon>Acanthomorphata</taxon>
        <taxon>Eupercaria</taxon>
        <taxon>Perciformes</taxon>
        <taxon>Notothenioidei</taxon>
        <taxon>Eleginopidae</taxon>
        <taxon>Eleginops</taxon>
    </lineage>
</organism>
<keyword evidence="2" id="KW-0812">Transmembrane</keyword>
<protein>
    <submittedName>
        <fullName evidence="6">Uncharacterized protein</fullName>
    </submittedName>
</protein>
<evidence type="ECO:0000313" key="6">
    <source>
        <dbReference type="EMBL" id="KAK5861502.1"/>
    </source>
</evidence>
<evidence type="ECO:0000256" key="3">
    <source>
        <dbReference type="SAM" id="SignalP"/>
    </source>
</evidence>
<dbReference type="InterPro" id="IPR015373">
    <property type="entry name" value="Interferon/interleukin_rcp_dom"/>
</dbReference>
<feature type="domain" description="Fibronectin type-III" evidence="4">
    <location>
        <begin position="4"/>
        <end position="103"/>
    </location>
</feature>
<dbReference type="InterPro" id="IPR013783">
    <property type="entry name" value="Ig-like_fold"/>
</dbReference>
<keyword evidence="2" id="KW-1133">Transmembrane helix</keyword>
<evidence type="ECO:0000256" key="2">
    <source>
        <dbReference type="SAM" id="Phobius"/>
    </source>
</evidence>
<feature type="chain" id="PRO_5043043519" evidence="3">
    <location>
        <begin position="17"/>
        <end position="474"/>
    </location>
</feature>
<evidence type="ECO:0000256" key="1">
    <source>
        <dbReference type="SAM" id="MobiDB-lite"/>
    </source>
</evidence>
<dbReference type="InterPro" id="IPR050650">
    <property type="entry name" value="Type-II_Cytokine-TF_Rcpt"/>
</dbReference>
<dbReference type="InterPro" id="IPR036116">
    <property type="entry name" value="FN3_sf"/>
</dbReference>
<dbReference type="GO" id="GO:0005886">
    <property type="term" value="C:plasma membrane"/>
    <property type="evidence" value="ECO:0007669"/>
    <property type="project" value="TreeGrafter"/>
</dbReference>